<proteinExistence type="predicted"/>
<gene>
    <name evidence="2" type="ORF">DAT39_008010</name>
</gene>
<dbReference type="AlphaFoldDB" id="A0A8J4U8T5"/>
<name>A0A8J4U8T5_CLAMG</name>
<feature type="compositionally biased region" description="Basic and acidic residues" evidence="1">
    <location>
        <begin position="114"/>
        <end position="126"/>
    </location>
</feature>
<evidence type="ECO:0000313" key="3">
    <source>
        <dbReference type="Proteomes" id="UP000727407"/>
    </source>
</evidence>
<dbReference type="Proteomes" id="UP000727407">
    <property type="component" value="Unassembled WGS sequence"/>
</dbReference>
<sequence>MVFPSPSPESALPSLGDVMDAVRAAFMETVKISKDDAARAVFEQVVEELGPQENIAEKPLATADDTEDGLPAVEHNHADKETTTLSEENAKQEQTDPKLNSSEQMLLLQFPDEGEVRHGVGTAVEK</sequence>
<dbReference type="OrthoDB" id="8888387at2759"/>
<evidence type="ECO:0000313" key="2">
    <source>
        <dbReference type="EMBL" id="KAF5902258.1"/>
    </source>
</evidence>
<protein>
    <submittedName>
        <fullName evidence="2">Putative serine/threonine-protein kinase kinX isoform X2</fullName>
    </submittedName>
</protein>
<feature type="compositionally biased region" description="Basic and acidic residues" evidence="1">
    <location>
        <begin position="74"/>
        <end position="96"/>
    </location>
</feature>
<keyword evidence="3" id="KW-1185">Reference proteome</keyword>
<dbReference type="GO" id="GO:0016301">
    <property type="term" value="F:kinase activity"/>
    <property type="evidence" value="ECO:0007669"/>
    <property type="project" value="UniProtKB-KW"/>
</dbReference>
<accession>A0A8J4U8T5</accession>
<organism evidence="2 3">
    <name type="scientific">Clarias magur</name>
    <name type="common">Asian catfish</name>
    <name type="synonym">Macropteronotus magur</name>
    <dbReference type="NCBI Taxonomy" id="1594786"/>
    <lineage>
        <taxon>Eukaryota</taxon>
        <taxon>Metazoa</taxon>
        <taxon>Chordata</taxon>
        <taxon>Craniata</taxon>
        <taxon>Vertebrata</taxon>
        <taxon>Euteleostomi</taxon>
        <taxon>Actinopterygii</taxon>
        <taxon>Neopterygii</taxon>
        <taxon>Teleostei</taxon>
        <taxon>Ostariophysi</taxon>
        <taxon>Siluriformes</taxon>
        <taxon>Clariidae</taxon>
        <taxon>Clarias</taxon>
    </lineage>
</organism>
<dbReference type="EMBL" id="QNUK01000094">
    <property type="protein sequence ID" value="KAF5902258.1"/>
    <property type="molecule type" value="Genomic_DNA"/>
</dbReference>
<reference evidence="2" key="1">
    <citation type="submission" date="2020-07" db="EMBL/GenBank/DDBJ databases">
        <title>Clarias magur genome sequencing, assembly and annotation.</title>
        <authorList>
            <person name="Kushwaha B."/>
            <person name="Kumar R."/>
            <person name="Das P."/>
            <person name="Joshi C.G."/>
            <person name="Kumar D."/>
            <person name="Nagpure N.S."/>
            <person name="Pandey M."/>
            <person name="Agarwal S."/>
            <person name="Srivastava S."/>
            <person name="Singh M."/>
            <person name="Sahoo L."/>
            <person name="Jayasankar P."/>
            <person name="Meher P.K."/>
            <person name="Koringa P.G."/>
            <person name="Iquebal M.A."/>
            <person name="Das S.P."/>
            <person name="Bit A."/>
            <person name="Patnaik S."/>
            <person name="Patel N."/>
            <person name="Shah T.M."/>
            <person name="Hinsu A."/>
            <person name="Jena J.K."/>
        </authorList>
    </citation>
    <scope>NUCLEOTIDE SEQUENCE</scope>
    <source>
        <strain evidence="2">CIFAMagur01</strain>
        <tissue evidence="2">Testis</tissue>
    </source>
</reference>
<feature type="region of interest" description="Disordered" evidence="1">
    <location>
        <begin position="49"/>
        <end position="126"/>
    </location>
</feature>
<keyword evidence="2" id="KW-0808">Transferase</keyword>
<evidence type="ECO:0000256" key="1">
    <source>
        <dbReference type="SAM" id="MobiDB-lite"/>
    </source>
</evidence>
<comment type="caution">
    <text evidence="2">The sequence shown here is derived from an EMBL/GenBank/DDBJ whole genome shotgun (WGS) entry which is preliminary data.</text>
</comment>
<keyword evidence="2" id="KW-0418">Kinase</keyword>